<dbReference type="Pfam" id="PF14223">
    <property type="entry name" value="Retrotran_gag_2"/>
    <property type="match status" value="1"/>
</dbReference>
<evidence type="ECO:0000313" key="2">
    <source>
        <dbReference type="EMBL" id="KAH9423271.1"/>
    </source>
</evidence>
<proteinExistence type="predicted"/>
<gene>
    <name evidence="2" type="ORF">DERP_003549</name>
</gene>
<sequence>MNAKKALNVIVQTCGDEPIEYIMKCTTPCDALNILKERYENVGFLSVLMIGKKLMNLKGKVGEMDNYVKEMRKLFEELSWIGIDVDEHYRVLLLLLNLPDDMQRVWNQFDTSDKSKLRWNEVSVRICDEEKRVYGEKPVHENSLAVRSSRQVMCFYCKNPGHIERFCFKKKYDLEQLEAMKAAKSTKTEKICICNCDDENKLNSQEDHVFILDSGASNHYVSSKILFGNLKACHGLVECANGSTESIVGEGEVNLYCEFNQNMAKVVLKGAKFVPKLKFNLVSMKRLCESGYILVVKENIVNIYKDNVIVARAIWKDNLYRFQNAKNMCCTTCCLRKIVKTVVGDNVDEQVRRSERENRGPVSLFCGLEIKKVKNFYRICQKKYIVDLIKAYDLEDARISQTPLVF</sequence>
<dbReference type="EMBL" id="NJHN03000032">
    <property type="protein sequence ID" value="KAH9423271.1"/>
    <property type="molecule type" value="Genomic_DNA"/>
</dbReference>
<dbReference type="InterPro" id="IPR054722">
    <property type="entry name" value="PolX-like_BBD"/>
</dbReference>
<reference evidence="2 3" key="1">
    <citation type="journal article" date="2018" name="J. Allergy Clin. Immunol.">
        <title>High-quality assembly of Dermatophagoides pteronyssinus genome and transcriptome reveals a wide range of novel allergens.</title>
        <authorList>
            <person name="Liu X.Y."/>
            <person name="Yang K.Y."/>
            <person name="Wang M.Q."/>
            <person name="Kwok J.S."/>
            <person name="Zeng X."/>
            <person name="Yang Z."/>
            <person name="Xiao X.J."/>
            <person name="Lau C.P."/>
            <person name="Li Y."/>
            <person name="Huang Z.M."/>
            <person name="Ba J.G."/>
            <person name="Yim A.K."/>
            <person name="Ouyang C.Y."/>
            <person name="Ngai S.M."/>
            <person name="Chan T.F."/>
            <person name="Leung E.L."/>
            <person name="Liu L."/>
            <person name="Liu Z.G."/>
            <person name="Tsui S.K."/>
        </authorList>
    </citation>
    <scope>NUCLEOTIDE SEQUENCE [LARGE SCALE GENOMIC DNA]</scope>
    <source>
        <strain evidence="2">Derp</strain>
    </source>
</reference>
<feature type="domain" description="Retrovirus-related Pol polyprotein from transposon TNT 1-94-like beta-barrel" evidence="1">
    <location>
        <begin position="210"/>
        <end position="292"/>
    </location>
</feature>
<accession>A0ABQ8JKZ6</accession>
<evidence type="ECO:0000313" key="3">
    <source>
        <dbReference type="Proteomes" id="UP000887458"/>
    </source>
</evidence>
<protein>
    <recommendedName>
        <fullName evidence="1">Retrovirus-related Pol polyprotein from transposon TNT 1-94-like beta-barrel domain-containing protein</fullName>
    </recommendedName>
</protein>
<dbReference type="Proteomes" id="UP000887458">
    <property type="component" value="Unassembled WGS sequence"/>
</dbReference>
<dbReference type="Pfam" id="PF22936">
    <property type="entry name" value="Pol_BBD"/>
    <property type="match status" value="1"/>
</dbReference>
<reference evidence="2 3" key="2">
    <citation type="journal article" date="2022" name="Mol. Biol. Evol.">
        <title>Comparative Genomics Reveals Insights into the Divergent Evolution of Astigmatic Mites and Household Pest Adaptations.</title>
        <authorList>
            <person name="Xiong Q."/>
            <person name="Wan A.T."/>
            <person name="Liu X."/>
            <person name="Fung C.S."/>
            <person name="Xiao X."/>
            <person name="Malainual N."/>
            <person name="Hou J."/>
            <person name="Wang L."/>
            <person name="Wang M."/>
            <person name="Yang K.Y."/>
            <person name="Cui Y."/>
            <person name="Leung E.L."/>
            <person name="Nong W."/>
            <person name="Shin S.K."/>
            <person name="Au S.W."/>
            <person name="Jeong K.Y."/>
            <person name="Chew F.T."/>
            <person name="Hui J.H."/>
            <person name="Leung T.F."/>
            <person name="Tungtrongchitr A."/>
            <person name="Zhong N."/>
            <person name="Liu Z."/>
            <person name="Tsui S.K."/>
        </authorList>
    </citation>
    <scope>NUCLEOTIDE SEQUENCE [LARGE SCALE GENOMIC DNA]</scope>
    <source>
        <strain evidence="2">Derp</strain>
    </source>
</reference>
<organism evidence="2 3">
    <name type="scientific">Dermatophagoides pteronyssinus</name>
    <name type="common">European house dust mite</name>
    <dbReference type="NCBI Taxonomy" id="6956"/>
    <lineage>
        <taxon>Eukaryota</taxon>
        <taxon>Metazoa</taxon>
        <taxon>Ecdysozoa</taxon>
        <taxon>Arthropoda</taxon>
        <taxon>Chelicerata</taxon>
        <taxon>Arachnida</taxon>
        <taxon>Acari</taxon>
        <taxon>Acariformes</taxon>
        <taxon>Sarcoptiformes</taxon>
        <taxon>Astigmata</taxon>
        <taxon>Psoroptidia</taxon>
        <taxon>Analgoidea</taxon>
        <taxon>Pyroglyphidae</taxon>
        <taxon>Dermatophagoidinae</taxon>
        <taxon>Dermatophagoides</taxon>
    </lineage>
</organism>
<evidence type="ECO:0000259" key="1">
    <source>
        <dbReference type="Pfam" id="PF22936"/>
    </source>
</evidence>
<name>A0ABQ8JKZ6_DERPT</name>
<comment type="caution">
    <text evidence="2">The sequence shown here is derived from an EMBL/GenBank/DDBJ whole genome shotgun (WGS) entry which is preliminary data.</text>
</comment>
<keyword evidence="3" id="KW-1185">Reference proteome</keyword>